<keyword evidence="7 14" id="KW-1133">Transmembrane helix</keyword>
<evidence type="ECO:0000256" key="9">
    <source>
        <dbReference type="ARBA" id="ARBA00023004"/>
    </source>
</evidence>
<evidence type="ECO:0000256" key="3">
    <source>
        <dbReference type="ARBA" id="ARBA00010617"/>
    </source>
</evidence>
<dbReference type="Pfam" id="PF00067">
    <property type="entry name" value="p450"/>
    <property type="match status" value="1"/>
</dbReference>
<dbReference type="PROSITE" id="PS00086">
    <property type="entry name" value="CYTOCHROME_P450"/>
    <property type="match status" value="1"/>
</dbReference>
<feature type="transmembrane region" description="Helical" evidence="14">
    <location>
        <begin position="13"/>
        <end position="35"/>
    </location>
</feature>
<dbReference type="PANTHER" id="PTHR24305:SF29">
    <property type="entry name" value="BENZOATE-PARA-HYDROXYLASE"/>
    <property type="match status" value="1"/>
</dbReference>
<dbReference type="InterPro" id="IPR002401">
    <property type="entry name" value="Cyt_P450_E_grp-I"/>
</dbReference>
<dbReference type="InterPro" id="IPR017972">
    <property type="entry name" value="Cyt_P450_CS"/>
</dbReference>
<dbReference type="OrthoDB" id="1470350at2759"/>
<dbReference type="PRINTS" id="PR00463">
    <property type="entry name" value="EP450I"/>
</dbReference>
<keyword evidence="6 12" id="KW-0479">Metal-binding</keyword>
<dbReference type="GO" id="GO:0005506">
    <property type="term" value="F:iron ion binding"/>
    <property type="evidence" value="ECO:0007669"/>
    <property type="project" value="InterPro"/>
</dbReference>
<organism evidence="15 16">
    <name type="scientific">Melanomma pulvis-pyrius CBS 109.77</name>
    <dbReference type="NCBI Taxonomy" id="1314802"/>
    <lineage>
        <taxon>Eukaryota</taxon>
        <taxon>Fungi</taxon>
        <taxon>Dikarya</taxon>
        <taxon>Ascomycota</taxon>
        <taxon>Pezizomycotina</taxon>
        <taxon>Dothideomycetes</taxon>
        <taxon>Pleosporomycetidae</taxon>
        <taxon>Pleosporales</taxon>
        <taxon>Melanommataceae</taxon>
        <taxon>Melanomma</taxon>
    </lineage>
</organism>
<evidence type="ECO:0000313" key="15">
    <source>
        <dbReference type="EMBL" id="KAF2794691.1"/>
    </source>
</evidence>
<comment type="subcellular location">
    <subcellularLocation>
        <location evidence="2">Membrane</location>
        <topology evidence="2">Single-pass membrane protein</topology>
    </subcellularLocation>
</comment>
<keyword evidence="10 13" id="KW-0503">Monooxygenase</keyword>
<keyword evidence="5 14" id="KW-0812">Transmembrane</keyword>
<dbReference type="EMBL" id="MU001882">
    <property type="protein sequence ID" value="KAF2794691.1"/>
    <property type="molecule type" value="Genomic_DNA"/>
</dbReference>
<keyword evidence="11 14" id="KW-0472">Membrane</keyword>
<feature type="binding site" description="axial binding residue" evidence="12">
    <location>
        <position position="452"/>
    </location>
    <ligand>
        <name>heme</name>
        <dbReference type="ChEBI" id="CHEBI:30413"/>
    </ligand>
    <ligandPart>
        <name>Fe</name>
        <dbReference type="ChEBI" id="CHEBI:18248"/>
    </ligandPart>
</feature>
<evidence type="ECO:0000256" key="10">
    <source>
        <dbReference type="ARBA" id="ARBA00023033"/>
    </source>
</evidence>
<gene>
    <name evidence="15" type="ORF">K505DRAFT_324571</name>
</gene>
<evidence type="ECO:0000256" key="1">
    <source>
        <dbReference type="ARBA" id="ARBA00001971"/>
    </source>
</evidence>
<evidence type="ECO:0000256" key="12">
    <source>
        <dbReference type="PIRSR" id="PIRSR602401-1"/>
    </source>
</evidence>
<dbReference type="SUPFAM" id="SSF48264">
    <property type="entry name" value="Cytochrome P450"/>
    <property type="match status" value="1"/>
</dbReference>
<dbReference type="InterPro" id="IPR036396">
    <property type="entry name" value="Cyt_P450_sf"/>
</dbReference>
<dbReference type="Proteomes" id="UP000799757">
    <property type="component" value="Unassembled WGS sequence"/>
</dbReference>
<evidence type="ECO:0000256" key="14">
    <source>
        <dbReference type="SAM" id="Phobius"/>
    </source>
</evidence>
<dbReference type="InterPro" id="IPR001128">
    <property type="entry name" value="Cyt_P450"/>
</dbReference>
<keyword evidence="16" id="KW-1185">Reference proteome</keyword>
<evidence type="ECO:0000256" key="5">
    <source>
        <dbReference type="ARBA" id="ARBA00022692"/>
    </source>
</evidence>
<dbReference type="GO" id="GO:0016020">
    <property type="term" value="C:membrane"/>
    <property type="evidence" value="ECO:0007669"/>
    <property type="project" value="UniProtKB-SubCell"/>
</dbReference>
<dbReference type="PRINTS" id="PR00385">
    <property type="entry name" value="P450"/>
</dbReference>
<evidence type="ECO:0000256" key="8">
    <source>
        <dbReference type="ARBA" id="ARBA00023002"/>
    </source>
</evidence>
<evidence type="ECO:0000256" key="6">
    <source>
        <dbReference type="ARBA" id="ARBA00022723"/>
    </source>
</evidence>
<dbReference type="GO" id="GO:0020037">
    <property type="term" value="F:heme binding"/>
    <property type="evidence" value="ECO:0007669"/>
    <property type="project" value="InterPro"/>
</dbReference>
<dbReference type="CDD" id="cd11058">
    <property type="entry name" value="CYP60B-like"/>
    <property type="match status" value="1"/>
</dbReference>
<comment type="cofactor">
    <cofactor evidence="1 12">
        <name>heme</name>
        <dbReference type="ChEBI" id="CHEBI:30413"/>
    </cofactor>
</comment>
<dbReference type="InterPro" id="IPR050121">
    <property type="entry name" value="Cytochrome_P450_monoxygenase"/>
</dbReference>
<dbReference type="Gene3D" id="1.10.630.10">
    <property type="entry name" value="Cytochrome P450"/>
    <property type="match status" value="1"/>
</dbReference>
<keyword evidence="8 13" id="KW-0560">Oxidoreductase</keyword>
<evidence type="ECO:0000256" key="4">
    <source>
        <dbReference type="ARBA" id="ARBA00022617"/>
    </source>
</evidence>
<protein>
    <submittedName>
        <fullName evidence="15">Cytochrome P450</fullName>
    </submittedName>
</protein>
<dbReference type="GO" id="GO:0004497">
    <property type="term" value="F:monooxygenase activity"/>
    <property type="evidence" value="ECO:0007669"/>
    <property type="project" value="UniProtKB-KW"/>
</dbReference>
<keyword evidence="4 12" id="KW-0349">Heme</keyword>
<evidence type="ECO:0000256" key="13">
    <source>
        <dbReference type="RuleBase" id="RU000461"/>
    </source>
</evidence>
<reference evidence="15" key="1">
    <citation type="journal article" date="2020" name="Stud. Mycol.">
        <title>101 Dothideomycetes genomes: a test case for predicting lifestyles and emergence of pathogens.</title>
        <authorList>
            <person name="Haridas S."/>
            <person name="Albert R."/>
            <person name="Binder M."/>
            <person name="Bloem J."/>
            <person name="Labutti K."/>
            <person name="Salamov A."/>
            <person name="Andreopoulos B."/>
            <person name="Baker S."/>
            <person name="Barry K."/>
            <person name="Bills G."/>
            <person name="Bluhm B."/>
            <person name="Cannon C."/>
            <person name="Castanera R."/>
            <person name="Culley D."/>
            <person name="Daum C."/>
            <person name="Ezra D."/>
            <person name="Gonzalez J."/>
            <person name="Henrissat B."/>
            <person name="Kuo A."/>
            <person name="Liang C."/>
            <person name="Lipzen A."/>
            <person name="Lutzoni F."/>
            <person name="Magnuson J."/>
            <person name="Mondo S."/>
            <person name="Nolan M."/>
            <person name="Ohm R."/>
            <person name="Pangilinan J."/>
            <person name="Park H.-J."/>
            <person name="Ramirez L."/>
            <person name="Alfaro M."/>
            <person name="Sun H."/>
            <person name="Tritt A."/>
            <person name="Yoshinaga Y."/>
            <person name="Zwiers L.-H."/>
            <person name="Turgeon B."/>
            <person name="Goodwin S."/>
            <person name="Spatafora J."/>
            <person name="Crous P."/>
            <person name="Grigoriev I."/>
        </authorList>
    </citation>
    <scope>NUCLEOTIDE SEQUENCE</scope>
    <source>
        <strain evidence="15">CBS 109.77</strain>
    </source>
</reference>
<evidence type="ECO:0000256" key="7">
    <source>
        <dbReference type="ARBA" id="ARBA00022989"/>
    </source>
</evidence>
<dbReference type="AlphaFoldDB" id="A0A6A6XEF5"/>
<accession>A0A6A6XEF5</accession>
<keyword evidence="9 12" id="KW-0408">Iron</keyword>
<name>A0A6A6XEF5_9PLEO</name>
<sequence length="509" mass="58090">MIDNLFQGSLQSIVLKGLVIFVASCFAYGILLGLYNITLHPLRSYPGPLLWRAYQFPFQRSILAGRFPFDVLELHKKYGSVVRVAPWELSYTDSKALKPIYGHHNPAIEGFSEFDKDRTEFVRAPNGLFSMLAANAQDHSRYRRLFSHSFSEKGMRDMQPRIQSFVELLVRGLRETAESGTYTDILEWYNWTTFDMIGDLAFGESFHCLERQRTDPWIAAIFGAVKAVSFISTIRRYHLSRLLPYLTPKKLQEMRQINLIRNRMKIKERIKLGTDQGDFWDTVIEKSDFEKGTGMTQEEMVTNSSLLVLGGSETTATLLSGTTYLLLKHPKAMKKLQDEVRGAFKHEDEIDLLSVGKLDYMLAVLDEGLRIYPPVPNQGNRVVPPGGAMVAGKWVAGGTSLQVQQYAANHSPSNFTSPDSFVPERWLSNPPREYANDDRAARAPFSLGPRNCIGRNLAYAEMRLILAKLCFNFDLELDEKRSGKWIEGQKIFGLWEKVPLWVKLREVKR</sequence>
<dbReference type="GO" id="GO:0009403">
    <property type="term" value="P:toxin biosynthetic process"/>
    <property type="evidence" value="ECO:0007669"/>
    <property type="project" value="UniProtKB-ARBA"/>
</dbReference>
<dbReference type="FunFam" id="1.10.630.10:FF:000047">
    <property type="entry name" value="Cytochrome P450 monooxygenase"/>
    <property type="match status" value="1"/>
</dbReference>
<comment type="similarity">
    <text evidence="3 13">Belongs to the cytochrome P450 family.</text>
</comment>
<dbReference type="PANTHER" id="PTHR24305">
    <property type="entry name" value="CYTOCHROME P450"/>
    <property type="match status" value="1"/>
</dbReference>
<evidence type="ECO:0000256" key="11">
    <source>
        <dbReference type="ARBA" id="ARBA00023136"/>
    </source>
</evidence>
<evidence type="ECO:0000313" key="16">
    <source>
        <dbReference type="Proteomes" id="UP000799757"/>
    </source>
</evidence>
<proteinExistence type="inferred from homology"/>
<evidence type="ECO:0000256" key="2">
    <source>
        <dbReference type="ARBA" id="ARBA00004167"/>
    </source>
</evidence>
<dbReference type="GO" id="GO:0016705">
    <property type="term" value="F:oxidoreductase activity, acting on paired donors, with incorporation or reduction of molecular oxygen"/>
    <property type="evidence" value="ECO:0007669"/>
    <property type="project" value="InterPro"/>
</dbReference>